<evidence type="ECO:0000313" key="1">
    <source>
        <dbReference type="Proteomes" id="UP000887574"/>
    </source>
</evidence>
<accession>A0A915DI96</accession>
<protein>
    <submittedName>
        <fullName evidence="2">Uncharacterized protein</fullName>
    </submittedName>
</protein>
<evidence type="ECO:0000313" key="2">
    <source>
        <dbReference type="WBParaSite" id="jg20285"/>
    </source>
</evidence>
<dbReference type="AlphaFoldDB" id="A0A915DI96"/>
<reference evidence="2" key="1">
    <citation type="submission" date="2022-11" db="UniProtKB">
        <authorList>
            <consortium name="WormBaseParasite"/>
        </authorList>
    </citation>
    <scope>IDENTIFICATION</scope>
</reference>
<dbReference type="WBParaSite" id="jg20285">
    <property type="protein sequence ID" value="jg20285"/>
    <property type="gene ID" value="jg20285"/>
</dbReference>
<sequence length="105" mass="12052">MIYVEEGLIIATDNNHPKNLLLNAKKWKSRKELKKLSLNKDKPSVFTPATDFKSTEKGVCSLFMIKVELGRKAYRYDVDIVNVTRGKSLARELMMVNVRSSKHLL</sequence>
<dbReference type="Proteomes" id="UP000887574">
    <property type="component" value="Unplaced"/>
</dbReference>
<name>A0A915DI96_9BILA</name>
<organism evidence="1 2">
    <name type="scientific">Ditylenchus dipsaci</name>
    <dbReference type="NCBI Taxonomy" id="166011"/>
    <lineage>
        <taxon>Eukaryota</taxon>
        <taxon>Metazoa</taxon>
        <taxon>Ecdysozoa</taxon>
        <taxon>Nematoda</taxon>
        <taxon>Chromadorea</taxon>
        <taxon>Rhabditida</taxon>
        <taxon>Tylenchina</taxon>
        <taxon>Tylenchomorpha</taxon>
        <taxon>Sphaerularioidea</taxon>
        <taxon>Anguinidae</taxon>
        <taxon>Anguininae</taxon>
        <taxon>Ditylenchus</taxon>
    </lineage>
</organism>
<keyword evidence="1" id="KW-1185">Reference proteome</keyword>
<proteinExistence type="predicted"/>